<sequence length="277" mass="30800">MKDEFVLLACGGLLVVIVALLPMILLWFNRNAIRTLGSNANQAMAANPTTPAAHNINTRKATIYTATFVTCTTILALVMFYDVHQTVTEKVKPITVNWLKTDSLKIKPGPVWFYYDSKLGTLSALHGITENDKALLIALVDSGDKNYYSFTRAIDKLTFLSNKSDDGNFYRWVILLYGIAGLIGVQLRTINNFVGVACFKNEFDFHRWWPWYLVRPLLGFITGAVVFLLIDGKQLLTGQLSGGISTVVLAVAFLGGFSADDFYELLRKISKRVFGAP</sequence>
<feature type="transmembrane region" description="Helical" evidence="1">
    <location>
        <begin position="242"/>
        <end position="263"/>
    </location>
</feature>
<dbReference type="OrthoDB" id="794091at2"/>
<gene>
    <name evidence="2" type="ORF">SAMN04488101_11963</name>
</gene>
<keyword evidence="3" id="KW-1185">Reference proteome</keyword>
<accession>A0A1W2F2V6</accession>
<evidence type="ECO:0000256" key="1">
    <source>
        <dbReference type="SAM" id="Phobius"/>
    </source>
</evidence>
<name>A0A1W2F2V6_9SPHI</name>
<keyword evidence="1" id="KW-1133">Transmembrane helix</keyword>
<feature type="transmembrane region" description="Helical" evidence="1">
    <location>
        <begin position="6"/>
        <end position="28"/>
    </location>
</feature>
<dbReference type="EMBL" id="FWYB01000019">
    <property type="protein sequence ID" value="SMD16265.1"/>
    <property type="molecule type" value="Genomic_DNA"/>
</dbReference>
<evidence type="ECO:0000313" key="3">
    <source>
        <dbReference type="Proteomes" id="UP000192678"/>
    </source>
</evidence>
<protein>
    <submittedName>
        <fullName evidence="2">Uncharacterized protein</fullName>
    </submittedName>
</protein>
<dbReference type="AlphaFoldDB" id="A0A1W2F2V6"/>
<feature type="transmembrane region" description="Helical" evidence="1">
    <location>
        <begin position="208"/>
        <end position="230"/>
    </location>
</feature>
<dbReference type="RefSeq" id="WP_084291952.1">
    <property type="nucleotide sequence ID" value="NZ_FWYB01000019.1"/>
</dbReference>
<keyword evidence="1" id="KW-0812">Transmembrane</keyword>
<evidence type="ECO:0000313" key="2">
    <source>
        <dbReference type="EMBL" id="SMD16265.1"/>
    </source>
</evidence>
<proteinExistence type="predicted"/>
<organism evidence="2 3">
    <name type="scientific">Pedobacter nyackensis</name>
    <dbReference type="NCBI Taxonomy" id="475255"/>
    <lineage>
        <taxon>Bacteria</taxon>
        <taxon>Pseudomonadati</taxon>
        <taxon>Bacteroidota</taxon>
        <taxon>Sphingobacteriia</taxon>
        <taxon>Sphingobacteriales</taxon>
        <taxon>Sphingobacteriaceae</taxon>
        <taxon>Pedobacter</taxon>
    </lineage>
</organism>
<feature type="transmembrane region" description="Helical" evidence="1">
    <location>
        <begin position="169"/>
        <end position="187"/>
    </location>
</feature>
<keyword evidence="1" id="KW-0472">Membrane</keyword>
<dbReference type="STRING" id="475255.SAMN04488101_11963"/>
<feature type="transmembrane region" description="Helical" evidence="1">
    <location>
        <begin position="61"/>
        <end position="81"/>
    </location>
</feature>
<reference evidence="2 3" key="1">
    <citation type="submission" date="2017-04" db="EMBL/GenBank/DDBJ databases">
        <authorList>
            <person name="Afonso C.L."/>
            <person name="Miller P.J."/>
            <person name="Scott M.A."/>
            <person name="Spackman E."/>
            <person name="Goraichik I."/>
            <person name="Dimitrov K.M."/>
            <person name="Suarez D.L."/>
            <person name="Swayne D.E."/>
        </authorList>
    </citation>
    <scope>NUCLEOTIDE SEQUENCE [LARGE SCALE GENOMIC DNA]</scope>
    <source>
        <strain evidence="2 3">DSM 19625</strain>
    </source>
</reference>
<dbReference type="Proteomes" id="UP000192678">
    <property type="component" value="Unassembled WGS sequence"/>
</dbReference>